<evidence type="ECO:0000313" key="3">
    <source>
        <dbReference type="Proteomes" id="UP000277580"/>
    </source>
</evidence>
<evidence type="ECO:0000256" key="1">
    <source>
        <dbReference type="SAM" id="MobiDB-lite"/>
    </source>
</evidence>
<protein>
    <submittedName>
        <fullName evidence="2">Uncharacterized protein</fullName>
    </submittedName>
</protein>
<organism evidence="2 3">
    <name type="scientific">Morchella conica CCBAS932</name>
    <dbReference type="NCBI Taxonomy" id="1392247"/>
    <lineage>
        <taxon>Eukaryota</taxon>
        <taxon>Fungi</taxon>
        <taxon>Dikarya</taxon>
        <taxon>Ascomycota</taxon>
        <taxon>Pezizomycotina</taxon>
        <taxon>Pezizomycetes</taxon>
        <taxon>Pezizales</taxon>
        <taxon>Morchellaceae</taxon>
        <taxon>Morchella</taxon>
    </lineage>
</organism>
<feature type="compositionally biased region" description="Polar residues" evidence="1">
    <location>
        <begin position="1"/>
        <end position="23"/>
    </location>
</feature>
<dbReference type="AlphaFoldDB" id="A0A3N4KUP9"/>
<sequence length="154" mass="17474">MTIRAPSTNWPPRATGSPNNPQWHPNPPTHNTHDTHCGGKHGGGLVANIHTARPITSDHSDARFRLVRQPGLFCLTLGAQSSSGIRPRSIPCGVVSRDRMKKLSLSFLKDVYPHAHRTPHTKQQNSQKRKKNDWEWESFGPWWSEEERADYIQV</sequence>
<dbReference type="InParanoid" id="A0A3N4KUP9"/>
<reference evidence="2 3" key="1">
    <citation type="journal article" date="2018" name="Nat. Ecol. Evol.">
        <title>Pezizomycetes genomes reveal the molecular basis of ectomycorrhizal truffle lifestyle.</title>
        <authorList>
            <person name="Murat C."/>
            <person name="Payen T."/>
            <person name="Noel B."/>
            <person name="Kuo A."/>
            <person name="Morin E."/>
            <person name="Chen J."/>
            <person name="Kohler A."/>
            <person name="Krizsan K."/>
            <person name="Balestrini R."/>
            <person name="Da Silva C."/>
            <person name="Montanini B."/>
            <person name="Hainaut M."/>
            <person name="Levati E."/>
            <person name="Barry K.W."/>
            <person name="Belfiori B."/>
            <person name="Cichocki N."/>
            <person name="Clum A."/>
            <person name="Dockter R.B."/>
            <person name="Fauchery L."/>
            <person name="Guy J."/>
            <person name="Iotti M."/>
            <person name="Le Tacon F."/>
            <person name="Lindquist E.A."/>
            <person name="Lipzen A."/>
            <person name="Malagnac F."/>
            <person name="Mello A."/>
            <person name="Molinier V."/>
            <person name="Miyauchi S."/>
            <person name="Poulain J."/>
            <person name="Riccioni C."/>
            <person name="Rubini A."/>
            <person name="Sitrit Y."/>
            <person name="Splivallo R."/>
            <person name="Traeger S."/>
            <person name="Wang M."/>
            <person name="Zifcakova L."/>
            <person name="Wipf D."/>
            <person name="Zambonelli A."/>
            <person name="Paolocci F."/>
            <person name="Nowrousian M."/>
            <person name="Ottonello S."/>
            <person name="Baldrian P."/>
            <person name="Spatafora J.W."/>
            <person name="Henrissat B."/>
            <person name="Nagy L.G."/>
            <person name="Aury J.M."/>
            <person name="Wincker P."/>
            <person name="Grigoriev I.V."/>
            <person name="Bonfante P."/>
            <person name="Martin F.M."/>
        </authorList>
    </citation>
    <scope>NUCLEOTIDE SEQUENCE [LARGE SCALE GENOMIC DNA]</scope>
    <source>
        <strain evidence="2 3">CCBAS932</strain>
    </source>
</reference>
<name>A0A3N4KUP9_9PEZI</name>
<keyword evidence="3" id="KW-1185">Reference proteome</keyword>
<dbReference type="Proteomes" id="UP000277580">
    <property type="component" value="Unassembled WGS sequence"/>
</dbReference>
<dbReference type="EMBL" id="ML119118">
    <property type="protein sequence ID" value="RPB14303.1"/>
    <property type="molecule type" value="Genomic_DNA"/>
</dbReference>
<accession>A0A3N4KUP9</accession>
<proteinExistence type="predicted"/>
<feature type="region of interest" description="Disordered" evidence="1">
    <location>
        <begin position="1"/>
        <end position="45"/>
    </location>
</feature>
<gene>
    <name evidence="2" type="ORF">P167DRAFT_543847</name>
</gene>
<evidence type="ECO:0000313" key="2">
    <source>
        <dbReference type="EMBL" id="RPB14303.1"/>
    </source>
</evidence>